<dbReference type="AlphaFoldDB" id="A0A3S1BR48"/>
<dbReference type="SUPFAM" id="SSF57184">
    <property type="entry name" value="Growth factor receptor domain"/>
    <property type="match status" value="1"/>
</dbReference>
<dbReference type="OrthoDB" id="339125at2759"/>
<dbReference type="InterPro" id="IPR000742">
    <property type="entry name" value="EGF"/>
</dbReference>
<dbReference type="Gene3D" id="2.10.25.10">
    <property type="entry name" value="Laminin"/>
    <property type="match status" value="2"/>
</dbReference>
<dbReference type="InterPro" id="IPR052071">
    <property type="entry name" value="SCUB_EGF-like_domain"/>
</dbReference>
<dbReference type="PROSITE" id="PS01186">
    <property type="entry name" value="EGF_2"/>
    <property type="match status" value="1"/>
</dbReference>
<evidence type="ECO:0000313" key="8">
    <source>
        <dbReference type="Proteomes" id="UP000271974"/>
    </source>
</evidence>
<dbReference type="STRING" id="188477.A0A3S1BR48"/>
<dbReference type="Pfam" id="PF12947">
    <property type="entry name" value="EGF_3"/>
    <property type="match status" value="1"/>
</dbReference>
<dbReference type="InterPro" id="IPR009030">
    <property type="entry name" value="Growth_fac_rcpt_cys_sf"/>
</dbReference>
<dbReference type="FunFam" id="2.10.25.10:FF:000240">
    <property type="entry name" value="Vitamin K-dependent protein S"/>
    <property type="match status" value="1"/>
</dbReference>
<dbReference type="InterPro" id="IPR001881">
    <property type="entry name" value="EGF-like_Ca-bd_dom"/>
</dbReference>
<dbReference type="PROSITE" id="PS01187">
    <property type="entry name" value="EGF_CA"/>
    <property type="match status" value="1"/>
</dbReference>
<dbReference type="Pfam" id="PF14670">
    <property type="entry name" value="FXa_inhibition"/>
    <property type="match status" value="1"/>
</dbReference>
<protein>
    <recommendedName>
        <fullName evidence="6">EGF-like domain-containing protein</fullName>
    </recommendedName>
</protein>
<keyword evidence="3" id="KW-1015">Disulfide bond</keyword>
<evidence type="ECO:0000313" key="7">
    <source>
        <dbReference type="EMBL" id="RUS89546.1"/>
    </source>
</evidence>
<dbReference type="GO" id="GO:0005615">
    <property type="term" value="C:extracellular space"/>
    <property type="evidence" value="ECO:0007669"/>
    <property type="project" value="TreeGrafter"/>
</dbReference>
<organism evidence="7 8">
    <name type="scientific">Elysia chlorotica</name>
    <name type="common">Eastern emerald elysia</name>
    <name type="synonym">Sea slug</name>
    <dbReference type="NCBI Taxonomy" id="188477"/>
    <lineage>
        <taxon>Eukaryota</taxon>
        <taxon>Metazoa</taxon>
        <taxon>Spiralia</taxon>
        <taxon>Lophotrochozoa</taxon>
        <taxon>Mollusca</taxon>
        <taxon>Gastropoda</taxon>
        <taxon>Heterobranchia</taxon>
        <taxon>Euthyneura</taxon>
        <taxon>Panpulmonata</taxon>
        <taxon>Sacoglossa</taxon>
        <taxon>Placobranchoidea</taxon>
        <taxon>Plakobranchidae</taxon>
        <taxon>Elysia</taxon>
    </lineage>
</organism>
<dbReference type="GO" id="GO:0009986">
    <property type="term" value="C:cell surface"/>
    <property type="evidence" value="ECO:0007669"/>
    <property type="project" value="TreeGrafter"/>
</dbReference>
<proteinExistence type="predicted"/>
<dbReference type="SMART" id="SM00181">
    <property type="entry name" value="EGF"/>
    <property type="match status" value="2"/>
</dbReference>
<dbReference type="InterPro" id="IPR018097">
    <property type="entry name" value="EGF_Ca-bd_CS"/>
</dbReference>
<comment type="caution">
    <text evidence="7">The sequence shown here is derived from an EMBL/GenBank/DDBJ whole genome shotgun (WGS) entry which is preliminary data.</text>
</comment>
<feature type="domain" description="EGF-like" evidence="6">
    <location>
        <begin position="108"/>
        <end position="148"/>
    </location>
</feature>
<dbReference type="PROSITE" id="PS50026">
    <property type="entry name" value="EGF_3"/>
    <property type="match status" value="1"/>
</dbReference>
<sequence>MAPKSLAETPGYDLDLHERAPSTNQLPNMEIRVNNPQLPTKDQYDQYTEENFSRRQVHVTHERPGSCLFSGFLAHSGPRRTSVLAPLLLLLLLLLVPCEARRDPSRQRAQRCDASKMGCHQDAECLSMRKAHRCQCKPGFYGDGKVCKDENECAHDNGGCTQVCQNKAGNYSCTCKDGFVLAPDGHNCE</sequence>
<feature type="non-terminal residue" evidence="7">
    <location>
        <position position="189"/>
    </location>
</feature>
<dbReference type="SMART" id="SM00179">
    <property type="entry name" value="EGF_CA"/>
    <property type="match status" value="2"/>
</dbReference>
<gene>
    <name evidence="7" type="ORF">EGW08_002664</name>
</gene>
<reference evidence="7 8" key="1">
    <citation type="submission" date="2019-01" db="EMBL/GenBank/DDBJ databases">
        <title>A draft genome assembly of the solar-powered sea slug Elysia chlorotica.</title>
        <authorList>
            <person name="Cai H."/>
            <person name="Li Q."/>
            <person name="Fang X."/>
            <person name="Li J."/>
            <person name="Curtis N.E."/>
            <person name="Altenburger A."/>
            <person name="Shibata T."/>
            <person name="Feng M."/>
            <person name="Maeda T."/>
            <person name="Schwartz J.A."/>
            <person name="Shigenobu S."/>
            <person name="Lundholm N."/>
            <person name="Nishiyama T."/>
            <person name="Yang H."/>
            <person name="Hasebe M."/>
            <person name="Li S."/>
            <person name="Pierce S.K."/>
            <person name="Wang J."/>
        </authorList>
    </citation>
    <scope>NUCLEOTIDE SEQUENCE [LARGE SCALE GENOMIC DNA]</scope>
    <source>
        <strain evidence="7">EC2010</strain>
        <tissue evidence="7">Whole organism of an adult</tissue>
    </source>
</reference>
<dbReference type="EMBL" id="RQTK01000052">
    <property type="protein sequence ID" value="RUS89546.1"/>
    <property type="molecule type" value="Genomic_DNA"/>
</dbReference>
<dbReference type="InterPro" id="IPR024731">
    <property type="entry name" value="NELL2-like_EGF"/>
</dbReference>
<dbReference type="Proteomes" id="UP000271974">
    <property type="component" value="Unassembled WGS sequence"/>
</dbReference>
<evidence type="ECO:0000259" key="6">
    <source>
        <dbReference type="PROSITE" id="PS50026"/>
    </source>
</evidence>
<comment type="caution">
    <text evidence="4">Lacks conserved residue(s) required for the propagation of feature annotation.</text>
</comment>
<feature type="region of interest" description="Disordered" evidence="5">
    <location>
        <begin position="1"/>
        <end position="27"/>
    </location>
</feature>
<dbReference type="PANTHER" id="PTHR24046">
    <property type="entry name" value="SIGNAL PEPTIDE, CUB AND EGF-LIKE DOMAIN-CONTAINING"/>
    <property type="match status" value="1"/>
</dbReference>
<evidence type="ECO:0000256" key="3">
    <source>
        <dbReference type="ARBA" id="ARBA00023157"/>
    </source>
</evidence>
<dbReference type="PANTHER" id="PTHR24046:SF7">
    <property type="entry name" value="CUB DOMAIN-CONTAINING PROTEIN"/>
    <property type="match status" value="1"/>
</dbReference>
<keyword evidence="2" id="KW-0677">Repeat</keyword>
<dbReference type="GO" id="GO:0007165">
    <property type="term" value="P:signal transduction"/>
    <property type="evidence" value="ECO:0007669"/>
    <property type="project" value="TreeGrafter"/>
</dbReference>
<name>A0A3S1BR48_ELYCH</name>
<dbReference type="GO" id="GO:0005509">
    <property type="term" value="F:calcium ion binding"/>
    <property type="evidence" value="ECO:0007669"/>
    <property type="project" value="InterPro"/>
</dbReference>
<accession>A0A3S1BR48</accession>
<keyword evidence="8" id="KW-1185">Reference proteome</keyword>
<evidence type="ECO:0000256" key="5">
    <source>
        <dbReference type="SAM" id="MobiDB-lite"/>
    </source>
</evidence>
<evidence type="ECO:0000256" key="2">
    <source>
        <dbReference type="ARBA" id="ARBA00022737"/>
    </source>
</evidence>
<evidence type="ECO:0000256" key="4">
    <source>
        <dbReference type="PROSITE-ProRule" id="PRU00076"/>
    </source>
</evidence>
<evidence type="ECO:0000256" key="1">
    <source>
        <dbReference type="ARBA" id="ARBA00022536"/>
    </source>
</evidence>
<keyword evidence="1 4" id="KW-0245">EGF-like domain</keyword>